<comment type="similarity">
    <text evidence="1">Belongs to the thioredoxin family.</text>
</comment>
<dbReference type="KEGG" id="psym:J1N51_05405"/>
<gene>
    <name evidence="8" type="primary">trxA</name>
    <name evidence="8" type="ORF">J1N51_05405</name>
</gene>
<dbReference type="PRINTS" id="PR00421">
    <property type="entry name" value="THIOREDOXIN"/>
</dbReference>
<evidence type="ECO:0000313" key="8">
    <source>
        <dbReference type="EMBL" id="QTH64885.1"/>
    </source>
</evidence>
<dbReference type="InterPro" id="IPR017937">
    <property type="entry name" value="Thioredoxin_CS"/>
</dbReference>
<dbReference type="Pfam" id="PF00085">
    <property type="entry name" value="Thioredoxin"/>
    <property type="match status" value="1"/>
</dbReference>
<keyword evidence="9" id="KW-1185">Reference proteome</keyword>
<dbReference type="GO" id="GO:0015035">
    <property type="term" value="F:protein-disulfide reductase activity"/>
    <property type="evidence" value="ECO:0007669"/>
    <property type="project" value="UniProtKB-UniRule"/>
</dbReference>
<dbReference type="GO" id="GO:0005737">
    <property type="term" value="C:cytoplasm"/>
    <property type="evidence" value="ECO:0007669"/>
    <property type="project" value="TreeGrafter"/>
</dbReference>
<dbReference type="Gene3D" id="3.40.30.10">
    <property type="entry name" value="Glutaredoxin"/>
    <property type="match status" value="1"/>
</dbReference>
<accession>A0A975DFV0</accession>
<dbReference type="NCBIfam" id="TIGR01068">
    <property type="entry name" value="thioredoxin"/>
    <property type="match status" value="1"/>
</dbReference>
<dbReference type="Pfam" id="PF14559">
    <property type="entry name" value="TPR_19"/>
    <property type="match status" value="1"/>
</dbReference>
<dbReference type="PROSITE" id="PS00194">
    <property type="entry name" value="THIOREDOXIN_1"/>
    <property type="match status" value="1"/>
</dbReference>
<sequence>MSSNIINLTAANIQQDLLDAPQGTVFVIDFWADWCEPCKQLMPVLDKLAAEFEGRMILAKVNCDAEQQLAMQFGIKSLPTVMVFKDGQPIDGFAGVQPESEIRAMLEKHLPKPQDDLYQQAFVLHQQSDMQGAYPLATQALSYEPDNSAFKLLLADISIELGKVADAKALIETIKMADQDAQYQHVLAKIELAEQAADSPEIRALQDALEAKPDSLEIKRQLALALNQANRHEEALELSLQILKKDMNFEDVKKVFVDMLNGLPDGDPLASAYRRKLYALMY</sequence>
<feature type="domain" description="Thioredoxin" evidence="7">
    <location>
        <begin position="1"/>
        <end position="111"/>
    </location>
</feature>
<reference evidence="8" key="1">
    <citation type="submission" date="2021-03" db="EMBL/GenBank/DDBJ databases">
        <title>Description of Psychrosphaera ytuae sp. nov. isolated from deep sea sediment of South China Sea.</title>
        <authorList>
            <person name="Zhang J."/>
            <person name="Xu X.-D."/>
        </authorList>
    </citation>
    <scope>NUCLEOTIDE SEQUENCE</scope>
    <source>
        <strain evidence="8">MTZ26</strain>
    </source>
</reference>
<dbReference type="PANTHER" id="PTHR45663">
    <property type="entry name" value="GEO12009P1"/>
    <property type="match status" value="1"/>
</dbReference>
<evidence type="ECO:0000259" key="7">
    <source>
        <dbReference type="PROSITE" id="PS51352"/>
    </source>
</evidence>
<protein>
    <recommendedName>
        <fullName evidence="6">Thioredoxin</fullName>
    </recommendedName>
</protein>
<dbReference type="InterPro" id="IPR005746">
    <property type="entry name" value="Thioredoxin"/>
</dbReference>
<dbReference type="InterPro" id="IPR013766">
    <property type="entry name" value="Thioredoxin_domain"/>
</dbReference>
<dbReference type="Proteomes" id="UP000682739">
    <property type="component" value="Chromosome"/>
</dbReference>
<dbReference type="Gene3D" id="1.25.40.10">
    <property type="entry name" value="Tetratricopeptide repeat domain"/>
    <property type="match status" value="2"/>
</dbReference>
<dbReference type="EMBL" id="CP072110">
    <property type="protein sequence ID" value="QTH64885.1"/>
    <property type="molecule type" value="Genomic_DNA"/>
</dbReference>
<dbReference type="AlphaFoldDB" id="A0A975DFV0"/>
<dbReference type="CDD" id="cd02956">
    <property type="entry name" value="ybbN"/>
    <property type="match status" value="1"/>
</dbReference>
<dbReference type="PROSITE" id="PS51352">
    <property type="entry name" value="THIOREDOXIN_2"/>
    <property type="match status" value="1"/>
</dbReference>
<dbReference type="SUPFAM" id="SSF52833">
    <property type="entry name" value="Thioredoxin-like"/>
    <property type="match status" value="1"/>
</dbReference>
<dbReference type="PANTHER" id="PTHR45663:SF11">
    <property type="entry name" value="GEO12009P1"/>
    <property type="match status" value="1"/>
</dbReference>
<keyword evidence="5" id="KW-0676">Redox-active center</keyword>
<dbReference type="GO" id="GO:0006950">
    <property type="term" value="P:response to stress"/>
    <property type="evidence" value="ECO:0007669"/>
    <property type="project" value="UniProtKB-ARBA"/>
</dbReference>
<dbReference type="RefSeq" id="WP_208832939.1">
    <property type="nucleotide sequence ID" value="NZ_CP072110.1"/>
</dbReference>
<keyword evidence="2" id="KW-0813">Transport</keyword>
<evidence type="ECO:0000313" key="9">
    <source>
        <dbReference type="Proteomes" id="UP000682739"/>
    </source>
</evidence>
<dbReference type="InterPro" id="IPR011990">
    <property type="entry name" value="TPR-like_helical_dom_sf"/>
</dbReference>
<dbReference type="SUPFAM" id="SSF48452">
    <property type="entry name" value="TPR-like"/>
    <property type="match status" value="1"/>
</dbReference>
<dbReference type="FunFam" id="3.40.30.10:FF:000001">
    <property type="entry name" value="Thioredoxin"/>
    <property type="match status" value="1"/>
</dbReference>
<proteinExistence type="inferred from homology"/>
<evidence type="ECO:0000256" key="1">
    <source>
        <dbReference type="ARBA" id="ARBA00008987"/>
    </source>
</evidence>
<organism evidence="8 9">
    <name type="scientific">Psychrosphaera ytuae</name>
    <dbReference type="NCBI Taxonomy" id="2820710"/>
    <lineage>
        <taxon>Bacteria</taxon>
        <taxon>Pseudomonadati</taxon>
        <taxon>Pseudomonadota</taxon>
        <taxon>Gammaproteobacteria</taxon>
        <taxon>Alteromonadales</taxon>
        <taxon>Pseudoalteromonadaceae</taxon>
        <taxon>Psychrosphaera</taxon>
    </lineage>
</organism>
<name>A0A975DFV0_9GAMM</name>
<dbReference type="Pfam" id="PF14561">
    <property type="entry name" value="TPR_20"/>
    <property type="match status" value="1"/>
</dbReference>
<keyword evidence="3" id="KW-0249">Electron transport</keyword>
<evidence type="ECO:0000256" key="6">
    <source>
        <dbReference type="NCBIfam" id="TIGR01068"/>
    </source>
</evidence>
<evidence type="ECO:0000256" key="2">
    <source>
        <dbReference type="ARBA" id="ARBA00022448"/>
    </source>
</evidence>
<evidence type="ECO:0000256" key="3">
    <source>
        <dbReference type="ARBA" id="ARBA00022982"/>
    </source>
</evidence>
<evidence type="ECO:0000256" key="5">
    <source>
        <dbReference type="ARBA" id="ARBA00023284"/>
    </source>
</evidence>
<keyword evidence="4" id="KW-1015">Disulfide bond</keyword>
<dbReference type="InterPro" id="IPR036249">
    <property type="entry name" value="Thioredoxin-like_sf"/>
</dbReference>
<evidence type="ECO:0000256" key="4">
    <source>
        <dbReference type="ARBA" id="ARBA00023157"/>
    </source>
</evidence>